<dbReference type="Gene3D" id="2.30.18.10">
    <property type="entry name" value="Transcription factor IIA (TFIIA), beta-barrel domain"/>
    <property type="match status" value="1"/>
</dbReference>
<sequence>MRSTGSHQMSLFDIRLAFNCTYHNHQAEKPKAAGTRKHTITTKMDPSGPSQLYRYGSLGWSLIDTLDELHAAGKMTPQLSQRVLAVFDHETNEAFTDKVRAKMSVKGQLHQYRLCDEIWTFHLRNVTFIMYGEGNEYPTKGHVVKSDRMRITCHNSSIKTGNQG</sequence>
<dbReference type="InterPro" id="IPR015872">
    <property type="entry name" value="TFIIA_gsu_N"/>
</dbReference>
<evidence type="ECO:0000256" key="9">
    <source>
        <dbReference type="ARBA" id="ARBA00032215"/>
    </source>
</evidence>
<dbReference type="InterPro" id="IPR003194">
    <property type="entry name" value="TFIIA_gsu"/>
</dbReference>
<dbReference type="Pfam" id="PF02751">
    <property type="entry name" value="TFIIA_gamma_C"/>
    <property type="match status" value="1"/>
</dbReference>
<keyword evidence="4" id="KW-0805">Transcription regulation</keyword>
<evidence type="ECO:0000259" key="10">
    <source>
        <dbReference type="Pfam" id="PF02268"/>
    </source>
</evidence>
<protein>
    <recommendedName>
        <fullName evidence="3">Transcription initiation factor IIA subunit 2</fullName>
    </recommendedName>
    <alternativeName>
        <fullName evidence="9">General transcription factor IIA subunit 2</fullName>
    </alternativeName>
    <alternativeName>
        <fullName evidence="8">Transcription initiation factor IIA small chain</fullName>
    </alternativeName>
</protein>
<evidence type="ECO:0000256" key="7">
    <source>
        <dbReference type="ARBA" id="ARBA00024733"/>
    </source>
</evidence>
<accession>A0AAE0INN3</accession>
<dbReference type="EMBL" id="JAUEPO010000003">
    <property type="protein sequence ID" value="KAK3328092.1"/>
    <property type="molecule type" value="Genomic_DNA"/>
</dbReference>
<dbReference type="InterPro" id="IPR015871">
    <property type="entry name" value="TFIIA_gsu_C"/>
</dbReference>
<dbReference type="Pfam" id="PF02268">
    <property type="entry name" value="TFIIA_gamma_N"/>
    <property type="match status" value="1"/>
</dbReference>
<keyword evidence="6" id="KW-0539">Nucleus</keyword>
<comment type="function">
    <text evidence="7">TFIIA is a component of the transcription machinery of RNA polymerase II and plays an important role in transcriptional activation. TFIIA in a complex with TBP mediates transcriptional activity.</text>
</comment>
<comment type="similarity">
    <text evidence="2">Belongs to the TFIIA subunit 2 family.</text>
</comment>
<reference evidence="12" key="2">
    <citation type="submission" date="2023-06" db="EMBL/GenBank/DDBJ databases">
        <authorList>
            <consortium name="Lawrence Berkeley National Laboratory"/>
            <person name="Haridas S."/>
            <person name="Hensen N."/>
            <person name="Bonometti L."/>
            <person name="Westerberg I."/>
            <person name="Brannstrom I.O."/>
            <person name="Guillou S."/>
            <person name="Cros-Aarteil S."/>
            <person name="Calhoun S."/>
            <person name="Kuo A."/>
            <person name="Mondo S."/>
            <person name="Pangilinan J."/>
            <person name="Riley R."/>
            <person name="Labutti K."/>
            <person name="Andreopoulos B."/>
            <person name="Lipzen A."/>
            <person name="Chen C."/>
            <person name="Yanf M."/>
            <person name="Daum C."/>
            <person name="Ng V."/>
            <person name="Clum A."/>
            <person name="Steindorff A."/>
            <person name="Ohm R."/>
            <person name="Martin F."/>
            <person name="Silar P."/>
            <person name="Natvig D."/>
            <person name="Lalanne C."/>
            <person name="Gautier V."/>
            <person name="Ament-Velasquez S.L."/>
            <person name="Kruys A."/>
            <person name="Hutchinson M.I."/>
            <person name="Powell A.J."/>
            <person name="Barry K."/>
            <person name="Miller A.N."/>
            <person name="Grigoriev I.V."/>
            <person name="Debuchy R."/>
            <person name="Gladieux P."/>
            <person name="Thoren M.H."/>
            <person name="Johannesson H."/>
        </authorList>
    </citation>
    <scope>NUCLEOTIDE SEQUENCE</scope>
    <source>
        <strain evidence="12">SMH4131-1</strain>
    </source>
</reference>
<feature type="domain" description="Transcription initiation factor IIA gamma subunit N-terminal" evidence="10">
    <location>
        <begin position="51"/>
        <end position="94"/>
    </location>
</feature>
<dbReference type="Proteomes" id="UP001286456">
    <property type="component" value="Unassembled WGS sequence"/>
</dbReference>
<organism evidence="12 13">
    <name type="scientific">Cercophora scortea</name>
    <dbReference type="NCBI Taxonomy" id="314031"/>
    <lineage>
        <taxon>Eukaryota</taxon>
        <taxon>Fungi</taxon>
        <taxon>Dikarya</taxon>
        <taxon>Ascomycota</taxon>
        <taxon>Pezizomycotina</taxon>
        <taxon>Sordariomycetes</taxon>
        <taxon>Sordariomycetidae</taxon>
        <taxon>Sordariales</taxon>
        <taxon>Lasiosphaeriaceae</taxon>
        <taxon>Cercophora</taxon>
    </lineage>
</organism>
<evidence type="ECO:0000259" key="11">
    <source>
        <dbReference type="Pfam" id="PF02751"/>
    </source>
</evidence>
<dbReference type="Gene3D" id="1.10.287.190">
    <property type="entry name" value="Transcription factor IIA gamma subunit, alpha-helical domain"/>
    <property type="match status" value="1"/>
</dbReference>
<dbReference type="SUPFAM" id="SSF50784">
    <property type="entry name" value="Transcription factor IIA (TFIIA), beta-barrel domain"/>
    <property type="match status" value="1"/>
</dbReference>
<reference evidence="12" key="1">
    <citation type="journal article" date="2023" name="Mol. Phylogenet. Evol.">
        <title>Genome-scale phylogeny and comparative genomics of the fungal order Sordariales.</title>
        <authorList>
            <person name="Hensen N."/>
            <person name="Bonometti L."/>
            <person name="Westerberg I."/>
            <person name="Brannstrom I.O."/>
            <person name="Guillou S."/>
            <person name="Cros-Aarteil S."/>
            <person name="Calhoun S."/>
            <person name="Haridas S."/>
            <person name="Kuo A."/>
            <person name="Mondo S."/>
            <person name="Pangilinan J."/>
            <person name="Riley R."/>
            <person name="LaButti K."/>
            <person name="Andreopoulos B."/>
            <person name="Lipzen A."/>
            <person name="Chen C."/>
            <person name="Yan M."/>
            <person name="Daum C."/>
            <person name="Ng V."/>
            <person name="Clum A."/>
            <person name="Steindorff A."/>
            <person name="Ohm R.A."/>
            <person name="Martin F."/>
            <person name="Silar P."/>
            <person name="Natvig D.O."/>
            <person name="Lalanne C."/>
            <person name="Gautier V."/>
            <person name="Ament-Velasquez S.L."/>
            <person name="Kruys A."/>
            <person name="Hutchinson M.I."/>
            <person name="Powell A.J."/>
            <person name="Barry K."/>
            <person name="Miller A.N."/>
            <person name="Grigoriev I.V."/>
            <person name="Debuchy R."/>
            <person name="Gladieux P."/>
            <person name="Hiltunen Thoren M."/>
            <person name="Johannesson H."/>
        </authorList>
    </citation>
    <scope>NUCLEOTIDE SEQUENCE</scope>
    <source>
        <strain evidence="12">SMH4131-1</strain>
    </source>
</reference>
<dbReference type="AlphaFoldDB" id="A0AAE0INN3"/>
<evidence type="ECO:0000256" key="6">
    <source>
        <dbReference type="ARBA" id="ARBA00023242"/>
    </source>
</evidence>
<name>A0AAE0INN3_9PEZI</name>
<gene>
    <name evidence="12" type="ORF">B0T19DRAFT_423674</name>
</gene>
<evidence type="ECO:0000256" key="8">
    <source>
        <dbReference type="ARBA" id="ARBA00029848"/>
    </source>
</evidence>
<feature type="domain" description="Transcription initiation factor IIA gamma subunit C-terminal" evidence="11">
    <location>
        <begin position="106"/>
        <end position="151"/>
    </location>
</feature>
<dbReference type="SUPFAM" id="SSF47396">
    <property type="entry name" value="Transcription factor IIA (TFIIA), alpha-helical domain"/>
    <property type="match status" value="1"/>
</dbReference>
<evidence type="ECO:0000256" key="3">
    <source>
        <dbReference type="ARBA" id="ARBA00019928"/>
    </source>
</evidence>
<dbReference type="InterPro" id="IPR009083">
    <property type="entry name" value="TFIIA_a-hlx"/>
</dbReference>
<dbReference type="GO" id="GO:0006367">
    <property type="term" value="P:transcription initiation at RNA polymerase II promoter"/>
    <property type="evidence" value="ECO:0007669"/>
    <property type="project" value="InterPro"/>
</dbReference>
<evidence type="ECO:0000313" key="13">
    <source>
        <dbReference type="Proteomes" id="UP001286456"/>
    </source>
</evidence>
<evidence type="ECO:0000313" key="12">
    <source>
        <dbReference type="EMBL" id="KAK3328092.1"/>
    </source>
</evidence>
<comment type="caution">
    <text evidence="12">The sequence shown here is derived from an EMBL/GenBank/DDBJ whole genome shotgun (WGS) entry which is preliminary data.</text>
</comment>
<evidence type="ECO:0000256" key="5">
    <source>
        <dbReference type="ARBA" id="ARBA00023163"/>
    </source>
</evidence>
<proteinExistence type="inferred from homology"/>
<evidence type="ECO:0000256" key="1">
    <source>
        <dbReference type="ARBA" id="ARBA00004123"/>
    </source>
</evidence>
<keyword evidence="13" id="KW-1185">Reference proteome</keyword>
<evidence type="ECO:0000256" key="2">
    <source>
        <dbReference type="ARBA" id="ARBA00007675"/>
    </source>
</evidence>
<dbReference type="PANTHER" id="PTHR10966">
    <property type="entry name" value="TRANSCRIPTION INITIATION FACTOR IIA SUBUNIT 2"/>
    <property type="match status" value="1"/>
</dbReference>
<dbReference type="GO" id="GO:0005672">
    <property type="term" value="C:transcription factor TFIIA complex"/>
    <property type="evidence" value="ECO:0007669"/>
    <property type="project" value="InterPro"/>
</dbReference>
<evidence type="ECO:0000256" key="4">
    <source>
        <dbReference type="ARBA" id="ARBA00023015"/>
    </source>
</evidence>
<keyword evidence="5" id="KW-0804">Transcription</keyword>
<comment type="subcellular location">
    <subcellularLocation>
        <location evidence="1">Nucleus</location>
    </subcellularLocation>
</comment>
<dbReference type="InterPro" id="IPR009088">
    <property type="entry name" value="TFIIA_b-brl"/>
</dbReference>
<dbReference type="CDD" id="cd10014">
    <property type="entry name" value="TFIIA_gamma_C"/>
    <property type="match status" value="1"/>
</dbReference>